<dbReference type="PANTHER" id="PTHR23521">
    <property type="entry name" value="TRANSPORTER MFS SUPERFAMILY"/>
    <property type="match status" value="1"/>
</dbReference>
<dbReference type="EMBL" id="JABWGV010000003">
    <property type="protein sequence ID" value="NVD45069.1"/>
    <property type="molecule type" value="Genomic_DNA"/>
</dbReference>
<accession>A0A850HD54</accession>
<feature type="transmembrane region" description="Helical" evidence="4">
    <location>
        <begin position="322"/>
        <end position="343"/>
    </location>
</feature>
<feature type="transmembrane region" description="Helical" evidence="4">
    <location>
        <begin position="198"/>
        <end position="220"/>
    </location>
</feature>
<organism evidence="6 7">
    <name type="scientific">Qipengyuania atrilutea</name>
    <dbReference type="NCBI Taxonomy" id="2744473"/>
    <lineage>
        <taxon>Bacteria</taxon>
        <taxon>Pseudomonadati</taxon>
        <taxon>Pseudomonadota</taxon>
        <taxon>Alphaproteobacteria</taxon>
        <taxon>Sphingomonadales</taxon>
        <taxon>Erythrobacteraceae</taxon>
        <taxon>Qipengyuania</taxon>
    </lineage>
</organism>
<dbReference type="CDD" id="cd17477">
    <property type="entry name" value="MFS_YcaD_like"/>
    <property type="match status" value="1"/>
</dbReference>
<dbReference type="SUPFAM" id="SSF103473">
    <property type="entry name" value="MFS general substrate transporter"/>
    <property type="match status" value="1"/>
</dbReference>
<keyword evidence="7" id="KW-1185">Reference proteome</keyword>
<feature type="transmembrane region" description="Helical" evidence="4">
    <location>
        <begin position="289"/>
        <end position="310"/>
    </location>
</feature>
<feature type="transmembrane region" description="Helical" evidence="4">
    <location>
        <begin position="97"/>
        <end position="119"/>
    </location>
</feature>
<evidence type="ECO:0000256" key="2">
    <source>
        <dbReference type="ARBA" id="ARBA00022989"/>
    </source>
</evidence>
<dbReference type="InterPro" id="IPR036259">
    <property type="entry name" value="MFS_trans_sf"/>
</dbReference>
<sequence length="407" mass="42282">MIGAIGNIRTILLAIFMIMAGSGFLSTLIAVRLETAGTAAPLIGLVGTAYFAGLTLGALRAGKVVSEVGHIRSIAAFVSVFSASSLSYALWQDVGFWTVLRFLDGFAMAGIFVCLESWLGDRTDSKTRSSALAAYMVALYLGQALGQFLLTVGREAPALPFMFSAILLSLALVPVVLTKTAQPSIADLKALPIKRLYAISPLGVVGTTATGVMLGAFYALGAVFVRRMGLSLADVAFFTSCAIGGGVLLQWPLGMLSDRFDRRLVLVATMFAATLVCGALVVMADMRALLFPLAALFGGLSFALYPLCVAHTNDHVGPEERVGASGGLVLLYSVGAVAGPLLASTVMLLVGPAGLFAAIGGTALLATAFGLWRIFASKAVPEDEQGTFQSLPRTTALAVPSDTNGEE</sequence>
<feature type="transmembrane region" description="Helical" evidence="4">
    <location>
        <begin position="158"/>
        <end position="177"/>
    </location>
</feature>
<dbReference type="PANTHER" id="PTHR23521:SF3">
    <property type="entry name" value="MFS TRANSPORTER"/>
    <property type="match status" value="1"/>
</dbReference>
<evidence type="ECO:0000313" key="7">
    <source>
        <dbReference type="Proteomes" id="UP000561438"/>
    </source>
</evidence>
<comment type="caution">
    <text evidence="6">The sequence shown here is derived from an EMBL/GenBank/DDBJ whole genome shotgun (WGS) entry which is preliminary data.</text>
</comment>
<feature type="transmembrane region" description="Helical" evidence="4">
    <location>
        <begin position="349"/>
        <end position="372"/>
    </location>
</feature>
<keyword evidence="1 4" id="KW-0812">Transmembrane</keyword>
<evidence type="ECO:0000256" key="1">
    <source>
        <dbReference type="ARBA" id="ARBA00022692"/>
    </source>
</evidence>
<reference evidence="6 7" key="1">
    <citation type="submission" date="2020-06" db="EMBL/GenBank/DDBJ databases">
        <title>Altererythrobacter sp. HHU K3-1.</title>
        <authorList>
            <person name="Zhang D."/>
            <person name="Xue H."/>
        </authorList>
    </citation>
    <scope>NUCLEOTIDE SEQUENCE [LARGE SCALE GENOMIC DNA]</scope>
    <source>
        <strain evidence="6 7">HHU K3-1</strain>
    </source>
</reference>
<dbReference type="InterPro" id="IPR020846">
    <property type="entry name" value="MFS_dom"/>
</dbReference>
<feature type="transmembrane region" description="Helical" evidence="4">
    <location>
        <begin position="39"/>
        <end position="59"/>
    </location>
</feature>
<proteinExistence type="predicted"/>
<dbReference type="AlphaFoldDB" id="A0A850HD54"/>
<dbReference type="Gene3D" id="1.20.1250.20">
    <property type="entry name" value="MFS general substrate transporter like domains"/>
    <property type="match status" value="2"/>
</dbReference>
<feature type="domain" description="Major facilitator superfamily (MFS) profile" evidence="5">
    <location>
        <begin position="7"/>
        <end position="378"/>
    </location>
</feature>
<evidence type="ECO:0000313" key="6">
    <source>
        <dbReference type="EMBL" id="NVD45069.1"/>
    </source>
</evidence>
<keyword evidence="3 4" id="KW-0472">Membrane</keyword>
<name>A0A850HD54_9SPHN</name>
<dbReference type="InterPro" id="IPR047200">
    <property type="entry name" value="MFS_YcaD-like"/>
</dbReference>
<feature type="transmembrane region" description="Helical" evidence="4">
    <location>
        <begin position="71"/>
        <end position="91"/>
    </location>
</feature>
<feature type="transmembrane region" description="Helical" evidence="4">
    <location>
        <begin position="264"/>
        <end position="283"/>
    </location>
</feature>
<feature type="transmembrane region" description="Helical" evidence="4">
    <location>
        <begin position="12"/>
        <end position="33"/>
    </location>
</feature>
<dbReference type="RefSeq" id="WP_176267401.1">
    <property type="nucleotide sequence ID" value="NZ_JABWGV010000003.1"/>
</dbReference>
<evidence type="ECO:0000256" key="3">
    <source>
        <dbReference type="ARBA" id="ARBA00023136"/>
    </source>
</evidence>
<feature type="transmembrane region" description="Helical" evidence="4">
    <location>
        <begin position="232"/>
        <end position="252"/>
    </location>
</feature>
<dbReference type="InterPro" id="IPR011701">
    <property type="entry name" value="MFS"/>
</dbReference>
<evidence type="ECO:0000256" key="4">
    <source>
        <dbReference type="SAM" id="Phobius"/>
    </source>
</evidence>
<gene>
    <name evidence="6" type="ORF">HUV48_08555</name>
</gene>
<dbReference type="PROSITE" id="PS50850">
    <property type="entry name" value="MFS"/>
    <property type="match status" value="1"/>
</dbReference>
<dbReference type="GO" id="GO:0005886">
    <property type="term" value="C:plasma membrane"/>
    <property type="evidence" value="ECO:0007669"/>
    <property type="project" value="TreeGrafter"/>
</dbReference>
<dbReference type="Proteomes" id="UP000561438">
    <property type="component" value="Unassembled WGS sequence"/>
</dbReference>
<dbReference type="Pfam" id="PF07690">
    <property type="entry name" value="MFS_1"/>
    <property type="match status" value="1"/>
</dbReference>
<feature type="transmembrane region" description="Helical" evidence="4">
    <location>
        <begin position="131"/>
        <end position="152"/>
    </location>
</feature>
<keyword evidence="2 4" id="KW-1133">Transmembrane helix</keyword>
<dbReference type="GO" id="GO:0022857">
    <property type="term" value="F:transmembrane transporter activity"/>
    <property type="evidence" value="ECO:0007669"/>
    <property type="project" value="InterPro"/>
</dbReference>
<evidence type="ECO:0000259" key="5">
    <source>
        <dbReference type="PROSITE" id="PS50850"/>
    </source>
</evidence>
<protein>
    <submittedName>
        <fullName evidence="6">MFS transporter</fullName>
    </submittedName>
</protein>